<feature type="transmembrane region" description="Helical" evidence="8">
    <location>
        <begin position="15"/>
        <end position="34"/>
    </location>
</feature>
<feature type="domain" description="Major facilitator superfamily (MFS) profile" evidence="9">
    <location>
        <begin position="18"/>
        <end position="389"/>
    </location>
</feature>
<feature type="transmembrane region" description="Helical" evidence="8">
    <location>
        <begin position="84"/>
        <end position="102"/>
    </location>
</feature>
<evidence type="ECO:0000256" key="1">
    <source>
        <dbReference type="ARBA" id="ARBA00004651"/>
    </source>
</evidence>
<evidence type="ECO:0000313" key="13">
    <source>
        <dbReference type="EMBL" id="OYS94008.1"/>
    </source>
</evidence>
<evidence type="ECO:0000256" key="2">
    <source>
        <dbReference type="ARBA" id="ARBA00008432"/>
    </source>
</evidence>
<dbReference type="Gene3D" id="1.20.1250.20">
    <property type="entry name" value="MFS general substrate transporter like domains"/>
    <property type="match status" value="1"/>
</dbReference>
<dbReference type="EMBL" id="NGQC01000036">
    <property type="protein sequence ID" value="OYT03235.1"/>
    <property type="molecule type" value="Genomic_DNA"/>
</dbReference>
<dbReference type="PATRIC" id="fig|1598.90.peg.708"/>
<dbReference type="RefSeq" id="WP_035151173.1">
    <property type="nucleotide sequence ID" value="NZ_JAJGTE010000056.1"/>
</dbReference>
<dbReference type="EMBL" id="JOSX01000013">
    <property type="protein sequence ID" value="KEK15420.1"/>
    <property type="molecule type" value="Genomic_DNA"/>
</dbReference>
<keyword evidence="6" id="KW-0534">Nitrate assimilation</keyword>
<proteinExistence type="inferred from homology"/>
<feature type="transmembrane region" description="Helical" evidence="8">
    <location>
        <begin position="302"/>
        <end position="323"/>
    </location>
</feature>
<dbReference type="EMBL" id="WJND01000004">
    <property type="protein sequence ID" value="MRG89038.1"/>
    <property type="molecule type" value="Genomic_DNA"/>
</dbReference>
<feature type="transmembrane region" description="Helical" evidence="8">
    <location>
        <begin position="108"/>
        <end position="133"/>
    </location>
</feature>
<feature type="transmembrane region" description="Helical" evidence="8">
    <location>
        <begin position="335"/>
        <end position="360"/>
    </location>
</feature>
<dbReference type="Proteomes" id="UP000276940">
    <property type="component" value="Unassembled WGS sequence"/>
</dbReference>
<feature type="transmembrane region" description="Helical" evidence="8">
    <location>
        <begin position="278"/>
        <end position="296"/>
    </location>
</feature>
<evidence type="ECO:0000313" key="14">
    <source>
        <dbReference type="EMBL" id="OYT03235.1"/>
    </source>
</evidence>
<evidence type="ECO:0000256" key="5">
    <source>
        <dbReference type="ARBA" id="ARBA00022989"/>
    </source>
</evidence>
<evidence type="ECO:0000313" key="21">
    <source>
        <dbReference type="Proteomes" id="UP000472879"/>
    </source>
</evidence>
<evidence type="ECO:0000313" key="12">
    <source>
        <dbReference type="EMBL" id="MRH09527.1"/>
    </source>
</evidence>
<dbReference type="Pfam" id="PF07690">
    <property type="entry name" value="MFS_1"/>
    <property type="match status" value="1"/>
</dbReference>
<dbReference type="EMBL" id="PTLS01000006">
    <property type="protein sequence ID" value="RMX26993.1"/>
    <property type="molecule type" value="Genomic_DNA"/>
</dbReference>
<evidence type="ECO:0000313" key="18">
    <source>
        <dbReference type="Proteomes" id="UP000216681"/>
    </source>
</evidence>
<organism evidence="10 16">
    <name type="scientific">Limosilactobacillus reuteri</name>
    <name type="common">Lactobacillus reuteri</name>
    <dbReference type="NCBI Taxonomy" id="1598"/>
    <lineage>
        <taxon>Bacteria</taxon>
        <taxon>Bacillati</taxon>
        <taxon>Bacillota</taxon>
        <taxon>Bacilli</taxon>
        <taxon>Lactobacillales</taxon>
        <taxon>Lactobacillaceae</taxon>
        <taxon>Limosilactobacillus</taxon>
    </lineage>
</organism>
<evidence type="ECO:0000313" key="19">
    <source>
        <dbReference type="Proteomes" id="UP000276940"/>
    </source>
</evidence>
<feature type="transmembrane region" description="Helical" evidence="8">
    <location>
        <begin position="211"/>
        <end position="230"/>
    </location>
</feature>
<keyword evidence="4 8" id="KW-0812">Transmembrane</keyword>
<dbReference type="SUPFAM" id="SSF103473">
    <property type="entry name" value="MFS general substrate transporter"/>
    <property type="match status" value="1"/>
</dbReference>
<dbReference type="Proteomes" id="UP000460207">
    <property type="component" value="Unassembled WGS sequence"/>
</dbReference>
<evidence type="ECO:0000313" key="11">
    <source>
        <dbReference type="EMBL" id="MRG89038.1"/>
    </source>
</evidence>
<dbReference type="GO" id="GO:0015112">
    <property type="term" value="F:nitrate transmembrane transporter activity"/>
    <property type="evidence" value="ECO:0007669"/>
    <property type="project" value="InterPro"/>
</dbReference>
<sequence length="397" mass="43091">MSSVKDVAHGSRRNAYTALILSTLAMIVCFMSWSNFAPLASQVAEMFNLDVSQRTLLLATPVLLGSIMRIPVGILSDRYGGKKVYLILMAFILIPLIMIPHVHSFGMLLFAALLVGMSGTSFAVGVSYASVWFPPEQQGLALGIVSMGNMGNAVAAMTLPYISKAAGFDSVYYFLIILTVIFGVLFAVFCKEMPVDKSKTIKGALSVATDSGTWYLSLFYFLTFGLFVAFTNLTPTFLTGMFHYTPVTAGLYSALFAFVCTLVRPFGGYLADRKRPMALLQWVFVAIVIFAIWIMLSFHNQFMFIAGIVLVGLSAGIGNGVVFKMVPYVSQGNTGAVTGFVGAVGGLGGFFPPLIIGYIYQWTGSYELGIALLALTGAICWFALWKHYIHGDVHIVK</sequence>
<evidence type="ECO:0000256" key="3">
    <source>
        <dbReference type="ARBA" id="ARBA00022448"/>
    </source>
</evidence>
<reference evidence="17 18" key="4">
    <citation type="submission" date="2017-09" db="EMBL/GenBank/DDBJ databases">
        <title>Tripartite evolution among Lactobacillus johnsonii, Lactobacillus taiwanensis, Lactobacillus reuteri and their rodent host.</title>
        <authorList>
            <person name="Wang T."/>
            <person name="Knowles S."/>
            <person name="Cheng C."/>
        </authorList>
    </citation>
    <scope>NUCLEOTIDE SEQUENCE [LARGE SCALE GENOMIC DNA]</scope>
    <source>
        <strain evidence="14 17">103v</strain>
        <strain evidence="13 18">105n</strain>
    </source>
</reference>
<feature type="transmembrane region" description="Helical" evidence="8">
    <location>
        <begin position="171"/>
        <end position="190"/>
    </location>
</feature>
<dbReference type="Proteomes" id="UP000027731">
    <property type="component" value="Unassembled WGS sequence"/>
</dbReference>
<dbReference type="GO" id="GO:0042128">
    <property type="term" value="P:nitrate assimilation"/>
    <property type="evidence" value="ECO:0007669"/>
    <property type="project" value="UniProtKB-KW"/>
</dbReference>
<dbReference type="EMBL" id="NGPX01000021">
    <property type="protein sequence ID" value="OYS94008.1"/>
    <property type="molecule type" value="Genomic_DNA"/>
</dbReference>
<dbReference type="InterPro" id="IPR011701">
    <property type="entry name" value="MFS"/>
</dbReference>
<dbReference type="PANTHER" id="PTHR23515">
    <property type="entry name" value="HIGH-AFFINITY NITRATE TRANSPORTER 2.3"/>
    <property type="match status" value="1"/>
</dbReference>
<dbReference type="InterPro" id="IPR044772">
    <property type="entry name" value="NO3_transporter"/>
</dbReference>
<gene>
    <name evidence="15" type="ORF">C5O77_00245</name>
    <name evidence="13" type="ORF">CBG15_05225</name>
    <name evidence="14" type="ORF">CBG21_06245</name>
    <name evidence="11" type="ORF">GIX76_03360</name>
    <name evidence="12" type="ORF">GIX81_08720</name>
    <name evidence="10" type="ORF">LR3_06395</name>
</gene>
<comment type="similarity">
    <text evidence="2">Belongs to the major facilitator superfamily. Nitrate/nitrite porter (TC 2.A.1.8) family.</text>
</comment>
<feature type="transmembrane region" description="Helical" evidence="8">
    <location>
        <begin position="366"/>
        <end position="385"/>
    </location>
</feature>
<evidence type="ECO:0000313" key="20">
    <source>
        <dbReference type="Proteomes" id="UP000460207"/>
    </source>
</evidence>
<evidence type="ECO:0000256" key="6">
    <source>
        <dbReference type="ARBA" id="ARBA00023063"/>
    </source>
</evidence>
<evidence type="ECO:0000256" key="4">
    <source>
        <dbReference type="ARBA" id="ARBA00022692"/>
    </source>
</evidence>
<dbReference type="CDD" id="cd17341">
    <property type="entry name" value="MFS_NRT2_like"/>
    <property type="match status" value="1"/>
</dbReference>
<dbReference type="EMBL" id="WJNA01000020">
    <property type="protein sequence ID" value="MRH09527.1"/>
    <property type="molecule type" value="Genomic_DNA"/>
</dbReference>
<dbReference type="InterPro" id="IPR036259">
    <property type="entry name" value="MFS_trans_sf"/>
</dbReference>
<evidence type="ECO:0000256" key="8">
    <source>
        <dbReference type="SAM" id="Phobius"/>
    </source>
</evidence>
<keyword evidence="7 8" id="KW-0472">Membrane</keyword>
<evidence type="ECO:0000313" key="16">
    <source>
        <dbReference type="Proteomes" id="UP000027731"/>
    </source>
</evidence>
<reference evidence="10 16" key="1">
    <citation type="submission" date="2014-06" db="EMBL/GenBank/DDBJ databases">
        <title>Genetic determinant of reutericyclin biosynthesis of Lactobacillus reuteri.</title>
        <authorList>
            <person name="Lin X."/>
            <person name="Duar R."/>
            <person name="Walter J."/>
            <person name="Gaenzle M."/>
        </authorList>
    </citation>
    <scope>NUCLEOTIDE SEQUENCE [LARGE SCALE GENOMIC DNA]</scope>
    <source>
        <strain evidence="10 16">LTH2584</strain>
    </source>
</reference>
<comment type="caution">
    <text evidence="10">The sequence shown here is derived from an EMBL/GenBank/DDBJ whole genome shotgun (WGS) entry which is preliminary data.</text>
</comment>
<dbReference type="Proteomes" id="UP000472879">
    <property type="component" value="Unassembled WGS sequence"/>
</dbReference>
<feature type="transmembrane region" description="Helical" evidence="8">
    <location>
        <begin position="140"/>
        <end position="159"/>
    </location>
</feature>
<evidence type="ECO:0000313" key="17">
    <source>
        <dbReference type="Proteomes" id="UP000216122"/>
    </source>
</evidence>
<protein>
    <submittedName>
        <fullName evidence="10">MFS transporter</fullName>
    </submittedName>
    <submittedName>
        <fullName evidence="15">NarK/NasA family nitrate transporter</fullName>
    </submittedName>
</protein>
<reference evidence="15 19" key="5">
    <citation type="journal article" date="2018" name="J Appl Environ Microbiol">
        <title>The gut symbionts Lactobacillus reuteri R2lc and 2010 encode a polyketide synthase cluster that activates the mammalian aryl-hydrocarbon receptor.</title>
        <authorList>
            <person name="Ozcam M."/>
            <person name="Roos S."/>
            <person name="Van Pijkeren J.P."/>
        </authorList>
    </citation>
    <scope>NUCLEOTIDE SEQUENCE [LARGE SCALE GENOMIC DNA]</scope>
    <source>
        <strain evidence="15 19">R2lc</strain>
    </source>
</reference>
<dbReference type="Proteomes" id="UP000216681">
    <property type="component" value="Unassembled WGS sequence"/>
</dbReference>
<dbReference type="AlphaFoldDB" id="A0A073JPQ0"/>
<dbReference type="PROSITE" id="PS50850">
    <property type="entry name" value="MFS"/>
    <property type="match status" value="1"/>
</dbReference>
<evidence type="ECO:0000259" key="9">
    <source>
        <dbReference type="PROSITE" id="PS50850"/>
    </source>
</evidence>
<dbReference type="Proteomes" id="UP000216122">
    <property type="component" value="Unassembled WGS sequence"/>
</dbReference>
<reference evidence="14" key="3">
    <citation type="submission" date="2017-05" db="EMBL/GenBank/DDBJ databases">
        <authorList>
            <person name="Song R."/>
            <person name="Chenine A.L."/>
            <person name="Ruprecht R.M."/>
        </authorList>
    </citation>
    <scope>NUCLEOTIDE SEQUENCE [LARGE SCALE GENOMIC DNA]</scope>
    <source>
        <strain evidence="14">103v</strain>
    </source>
</reference>
<evidence type="ECO:0000256" key="7">
    <source>
        <dbReference type="ARBA" id="ARBA00023136"/>
    </source>
</evidence>
<feature type="transmembrane region" description="Helical" evidence="8">
    <location>
        <begin position="250"/>
        <end position="271"/>
    </location>
</feature>
<accession>A0A073JPQ0</accession>
<evidence type="ECO:0000313" key="10">
    <source>
        <dbReference type="EMBL" id="KEK15420.1"/>
    </source>
</evidence>
<comment type="subcellular location">
    <subcellularLocation>
        <location evidence="1">Cell membrane</location>
        <topology evidence="1">Multi-pass membrane protein</topology>
    </subcellularLocation>
</comment>
<evidence type="ECO:0000313" key="15">
    <source>
        <dbReference type="EMBL" id="RMX26993.1"/>
    </source>
</evidence>
<keyword evidence="3" id="KW-0813">Transport</keyword>
<dbReference type="GO" id="GO:0005886">
    <property type="term" value="C:plasma membrane"/>
    <property type="evidence" value="ECO:0007669"/>
    <property type="project" value="UniProtKB-SubCell"/>
</dbReference>
<reference evidence="17 18" key="2">
    <citation type="submission" date="2017-05" db="EMBL/GenBank/DDBJ databases">
        <authorList>
            <person name="Lin X.B."/>
            <person name="Stothard P."/>
            <person name="Tasseva G."/>
            <person name="Walter J."/>
        </authorList>
    </citation>
    <scope>NUCLEOTIDE SEQUENCE [LARGE SCALE GENOMIC DNA]</scope>
    <source>
        <strain evidence="17">103v</strain>
        <strain evidence="13 18">105n</strain>
    </source>
</reference>
<name>A0A073JPQ0_LIMRT</name>
<reference evidence="20 21" key="6">
    <citation type="submission" date="2019-11" db="EMBL/GenBank/DDBJ databases">
        <title>Draft genome sequence of 12 host-associated Lactobacillus reuteri rodent strains.</title>
        <authorList>
            <person name="Zhang S."/>
            <person name="Ozcam M."/>
            <person name="Van Pijkeren J.P."/>
        </authorList>
    </citation>
    <scope>NUCLEOTIDE SEQUENCE [LARGE SCALE GENOMIC DNA]</scope>
    <source>
        <strain evidence="12 21">Lr4020</strain>
        <strain evidence="11 20">N4I</strain>
    </source>
</reference>
<keyword evidence="5 8" id="KW-1133">Transmembrane helix</keyword>
<dbReference type="InterPro" id="IPR020846">
    <property type="entry name" value="MFS_dom"/>
</dbReference>